<sequence>MSENEVKIIGAALPNMPWQDKPANEEGVMWRHTENPIINWNPTAKTARIFNSAVVPYGEEFIGVLRADHKHGKPQLHVARSKDALNWEIENEEIQWVDEQGQSYQPTYSYDPRLVKIEDTYYIIWCTDFGGATLGLGMTKDFKTFTRLENPFIPFNRNGVLFPQKINGKYMLLSRPSDSGHTPFGDIFLSESPDLVHWGKHRRVMAKGGSGWWQGVKIGAGPIPIETNEGWLMFYHGVTGTCNGFVYSIGAALLDKEDPSKVLYRTRDYLLTPEKPYETTGFVPNVAFPCATLHDAETGRIAVYYGAADTYVAVAYTQVNELVSYMKANSELVDGDAIPFR</sequence>
<organism evidence="4 5">
    <name type="scientific">Marinicrinis sediminis</name>
    <dbReference type="NCBI Taxonomy" id="1652465"/>
    <lineage>
        <taxon>Bacteria</taxon>
        <taxon>Bacillati</taxon>
        <taxon>Bacillota</taxon>
        <taxon>Bacilli</taxon>
        <taxon>Bacillales</taxon>
        <taxon>Paenibacillaceae</taxon>
    </lineage>
</organism>
<dbReference type="RefSeq" id="WP_379929108.1">
    <property type="nucleotide sequence ID" value="NZ_JBHUMM010000014.1"/>
</dbReference>
<evidence type="ECO:0000313" key="4">
    <source>
        <dbReference type="EMBL" id="MFD2671633.1"/>
    </source>
</evidence>
<keyword evidence="2" id="KW-0808">Transferase</keyword>
<evidence type="ECO:0000256" key="3">
    <source>
        <dbReference type="ARBA" id="ARBA00024356"/>
    </source>
</evidence>
<proteinExistence type="inferred from homology"/>
<keyword evidence="5" id="KW-1185">Reference proteome</keyword>
<dbReference type="Gene3D" id="2.115.10.20">
    <property type="entry name" value="Glycosyl hydrolase domain, family 43"/>
    <property type="match status" value="1"/>
</dbReference>
<evidence type="ECO:0000256" key="2">
    <source>
        <dbReference type="ARBA" id="ARBA00022679"/>
    </source>
</evidence>
<dbReference type="Pfam" id="PF04041">
    <property type="entry name" value="Glyco_hydro_130"/>
    <property type="match status" value="1"/>
</dbReference>
<dbReference type="SUPFAM" id="SSF75005">
    <property type="entry name" value="Arabinanase/levansucrase/invertase"/>
    <property type="match status" value="1"/>
</dbReference>
<comment type="similarity">
    <text evidence="3">Belongs to the glycosyl hydrolase 130 family.</text>
</comment>
<accession>A0ABW5R9E9</accession>
<name>A0ABW5R9E9_9BACL</name>
<evidence type="ECO:0000256" key="1">
    <source>
        <dbReference type="ARBA" id="ARBA00022676"/>
    </source>
</evidence>
<reference evidence="5" key="1">
    <citation type="journal article" date="2019" name="Int. J. Syst. Evol. Microbiol.">
        <title>The Global Catalogue of Microorganisms (GCM) 10K type strain sequencing project: providing services to taxonomists for standard genome sequencing and annotation.</title>
        <authorList>
            <consortium name="The Broad Institute Genomics Platform"/>
            <consortium name="The Broad Institute Genome Sequencing Center for Infectious Disease"/>
            <person name="Wu L."/>
            <person name="Ma J."/>
        </authorList>
    </citation>
    <scope>NUCLEOTIDE SEQUENCE [LARGE SCALE GENOMIC DNA]</scope>
    <source>
        <strain evidence="5">KCTC 33676</strain>
    </source>
</reference>
<gene>
    <name evidence="4" type="ORF">ACFSUC_08450</name>
</gene>
<dbReference type="PANTHER" id="PTHR34106">
    <property type="entry name" value="GLYCOSIDASE"/>
    <property type="match status" value="1"/>
</dbReference>
<dbReference type="CDD" id="cd08993">
    <property type="entry name" value="GH130"/>
    <property type="match status" value="1"/>
</dbReference>
<dbReference type="InterPro" id="IPR023296">
    <property type="entry name" value="Glyco_hydro_beta-prop_sf"/>
</dbReference>
<comment type="caution">
    <text evidence="4">The sequence shown here is derived from an EMBL/GenBank/DDBJ whole genome shotgun (WGS) entry which is preliminary data.</text>
</comment>
<dbReference type="PIRSF" id="PIRSF016202">
    <property type="entry name" value="PH1107"/>
    <property type="match status" value="1"/>
</dbReference>
<dbReference type="GO" id="GO:0016787">
    <property type="term" value="F:hydrolase activity"/>
    <property type="evidence" value="ECO:0007669"/>
    <property type="project" value="UniProtKB-KW"/>
</dbReference>
<dbReference type="EMBL" id="JBHUMM010000014">
    <property type="protein sequence ID" value="MFD2671633.1"/>
    <property type="molecule type" value="Genomic_DNA"/>
</dbReference>
<dbReference type="InterPro" id="IPR007184">
    <property type="entry name" value="Mannoside_phosphorylase"/>
</dbReference>
<protein>
    <submittedName>
        <fullName evidence="4">Glycoside hydrolase family 130 protein</fullName>
    </submittedName>
</protein>
<keyword evidence="1" id="KW-0328">Glycosyltransferase</keyword>
<dbReference type="Proteomes" id="UP001597497">
    <property type="component" value="Unassembled WGS sequence"/>
</dbReference>
<keyword evidence="4" id="KW-0378">Hydrolase</keyword>
<evidence type="ECO:0000313" key="5">
    <source>
        <dbReference type="Proteomes" id="UP001597497"/>
    </source>
</evidence>
<dbReference type="PANTHER" id="PTHR34106:SF1">
    <property type="entry name" value="1,4-BETA-MANNOSYL-N-ACETYLGLUCOSAMINE PHOSPHORYLASE"/>
    <property type="match status" value="1"/>
</dbReference>